<evidence type="ECO:0000313" key="4">
    <source>
        <dbReference type="Proteomes" id="UP000078512"/>
    </source>
</evidence>
<dbReference type="OrthoDB" id="2449470at2759"/>
<feature type="compositionally biased region" description="Pro residues" evidence="1">
    <location>
        <begin position="58"/>
        <end position="69"/>
    </location>
</feature>
<proteinExistence type="predicted"/>
<feature type="transmembrane region" description="Helical" evidence="2">
    <location>
        <begin position="20"/>
        <end position="38"/>
    </location>
</feature>
<feature type="compositionally biased region" description="Low complexity" evidence="1">
    <location>
        <begin position="306"/>
        <end position="351"/>
    </location>
</feature>
<feature type="compositionally biased region" description="Low complexity" evidence="1">
    <location>
        <begin position="190"/>
        <end position="215"/>
    </location>
</feature>
<protein>
    <submittedName>
        <fullName evidence="3">Uncharacterized protein</fullName>
    </submittedName>
</protein>
<accession>A0A197KDL8</accession>
<feature type="compositionally biased region" description="Pro residues" evidence="1">
    <location>
        <begin position="135"/>
        <end position="148"/>
    </location>
</feature>
<keyword evidence="4" id="KW-1185">Reference proteome</keyword>
<keyword evidence="2" id="KW-0812">Transmembrane</keyword>
<sequence>MRDFNQPLSNSPINSPPLPFLFLYFFFLSSFPSLYHLYRLFNPPKKNPPPTMSGYFPQPQPGYGYPPQPQQGGYPPAQSPYPPQPTSGYPAPPAYPPQPQDTYPPPQPQDYYQQQQQQQQGAYPPPPSSTGYPSPAAPPHYQAPPAGYPPASYDQKVDSVYPPPQPHPEQQPYNAYQEPSKDSGYPPAPAVAVCPTPPQQQQTPYGYPPTSTSTGEGDRGFFSGHHNNNAPGSGGAPVGSQMMDLDFWMRSYPRPAMPPQAATPDQIQMWYYHINYNPNNKQKPPVPSSSSFSFSSVATGYPGVVAQQQYPAPGQSPYPYQQPSQQQQYPAPGQSPYGYPQQQQQQQQPMYQTPPPSSGHEASSTGGKQGPDWMKLAGGMAAGGIALAGTKKLFEKFTEDKHRPHHH</sequence>
<keyword evidence="2" id="KW-0472">Membrane</keyword>
<reference evidence="3 4" key="1">
    <citation type="submission" date="2016-05" db="EMBL/GenBank/DDBJ databases">
        <title>Genome sequencing reveals origins of a unique bacterial endosymbiosis in the earliest lineages of terrestrial Fungi.</title>
        <authorList>
            <consortium name="DOE Joint Genome Institute"/>
            <person name="Uehling J."/>
            <person name="Gryganskyi A."/>
            <person name="Hameed K."/>
            <person name="Tschaplinski T."/>
            <person name="Misztal P."/>
            <person name="Wu S."/>
            <person name="Desiro A."/>
            <person name="Vande Pol N."/>
            <person name="Du Z.-Y."/>
            <person name="Zienkiewicz A."/>
            <person name="Zienkiewicz K."/>
            <person name="Morin E."/>
            <person name="Tisserant E."/>
            <person name="Splivallo R."/>
            <person name="Hainaut M."/>
            <person name="Henrissat B."/>
            <person name="Ohm R."/>
            <person name="Kuo A."/>
            <person name="Yan J."/>
            <person name="Lipzen A."/>
            <person name="Nolan M."/>
            <person name="Labutti K."/>
            <person name="Barry K."/>
            <person name="Goldstein A."/>
            <person name="Labbe J."/>
            <person name="Schadt C."/>
            <person name="Tuskan G."/>
            <person name="Grigoriev I."/>
            <person name="Martin F."/>
            <person name="Vilgalys R."/>
            <person name="Bonito G."/>
        </authorList>
    </citation>
    <scope>NUCLEOTIDE SEQUENCE [LARGE SCALE GENOMIC DNA]</scope>
    <source>
        <strain evidence="3 4">AG-77</strain>
    </source>
</reference>
<keyword evidence="2" id="KW-1133">Transmembrane helix</keyword>
<gene>
    <name evidence="3" type="ORF">K457DRAFT_151929</name>
</gene>
<feature type="region of interest" description="Disordered" evidence="1">
    <location>
        <begin position="305"/>
        <end position="377"/>
    </location>
</feature>
<dbReference type="EMBL" id="KV442016">
    <property type="protein sequence ID" value="OAQ34776.1"/>
    <property type="molecule type" value="Genomic_DNA"/>
</dbReference>
<feature type="compositionally biased region" description="Pro residues" evidence="1">
    <location>
        <begin position="77"/>
        <end position="108"/>
    </location>
</feature>
<dbReference type="AlphaFoldDB" id="A0A197KDL8"/>
<organism evidence="3 4">
    <name type="scientific">Linnemannia elongata AG-77</name>
    <dbReference type="NCBI Taxonomy" id="1314771"/>
    <lineage>
        <taxon>Eukaryota</taxon>
        <taxon>Fungi</taxon>
        <taxon>Fungi incertae sedis</taxon>
        <taxon>Mucoromycota</taxon>
        <taxon>Mortierellomycotina</taxon>
        <taxon>Mortierellomycetes</taxon>
        <taxon>Mortierellales</taxon>
        <taxon>Mortierellaceae</taxon>
        <taxon>Linnemannia</taxon>
    </lineage>
</organism>
<feature type="region of interest" description="Disordered" evidence="1">
    <location>
        <begin position="46"/>
        <end position="238"/>
    </location>
</feature>
<feature type="compositionally biased region" description="Low complexity" evidence="1">
    <location>
        <begin position="109"/>
        <end position="122"/>
    </location>
</feature>
<evidence type="ECO:0000313" key="3">
    <source>
        <dbReference type="EMBL" id="OAQ34776.1"/>
    </source>
</evidence>
<dbReference type="PRINTS" id="PR01217">
    <property type="entry name" value="PRICHEXTENSN"/>
</dbReference>
<evidence type="ECO:0000256" key="1">
    <source>
        <dbReference type="SAM" id="MobiDB-lite"/>
    </source>
</evidence>
<evidence type="ECO:0000256" key="2">
    <source>
        <dbReference type="SAM" id="Phobius"/>
    </source>
</evidence>
<dbReference type="Proteomes" id="UP000078512">
    <property type="component" value="Unassembled WGS sequence"/>
</dbReference>
<name>A0A197KDL8_9FUNG</name>